<protein>
    <submittedName>
        <fullName evidence="2">DUF4962 domain-containing protein</fullName>
    </submittedName>
</protein>
<dbReference type="InterPro" id="IPR008929">
    <property type="entry name" value="Chondroitin_lyas"/>
</dbReference>
<dbReference type="InterPro" id="IPR014756">
    <property type="entry name" value="Ig_E-set"/>
</dbReference>
<dbReference type="CDD" id="cd00603">
    <property type="entry name" value="IPT_PCSR"/>
    <property type="match status" value="1"/>
</dbReference>
<dbReference type="PANTHER" id="PTHR38045">
    <property type="entry name" value="CHROMOSOME 1, WHOLE GENOME SHOTGUN SEQUENCE"/>
    <property type="match status" value="1"/>
</dbReference>
<dbReference type="Proteomes" id="UP000284379">
    <property type="component" value="Unassembled WGS sequence"/>
</dbReference>
<dbReference type="SUPFAM" id="SSF48230">
    <property type="entry name" value="Chondroitin AC/alginate lyase"/>
    <property type="match status" value="1"/>
</dbReference>
<accession>A0A413VPC6</accession>
<proteinExistence type="predicted"/>
<evidence type="ECO:0000313" key="3">
    <source>
        <dbReference type="Proteomes" id="UP000284379"/>
    </source>
</evidence>
<dbReference type="InterPro" id="IPR032518">
    <property type="entry name" value="HepII_N"/>
</dbReference>
<dbReference type="AlphaFoldDB" id="A0A413VPC6"/>
<dbReference type="Pfam" id="PF16332">
    <property type="entry name" value="DUF4962"/>
    <property type="match status" value="1"/>
</dbReference>
<comment type="caution">
    <text evidence="2">The sequence shown here is derived from an EMBL/GenBank/DDBJ whole genome shotgun (WGS) entry which is preliminary data.</text>
</comment>
<name>A0A413VPC6_9BACE</name>
<dbReference type="EMBL" id="QSGO01000006">
    <property type="protein sequence ID" value="RHB35487.1"/>
    <property type="molecule type" value="Genomic_DNA"/>
</dbReference>
<dbReference type="InterPro" id="IPR002909">
    <property type="entry name" value="IPT_dom"/>
</dbReference>
<gene>
    <name evidence="2" type="ORF">DW888_10235</name>
</gene>
<dbReference type="SMART" id="SM00429">
    <property type="entry name" value="IPT"/>
    <property type="match status" value="1"/>
</dbReference>
<dbReference type="Pfam" id="PF01833">
    <property type="entry name" value="TIG"/>
    <property type="match status" value="1"/>
</dbReference>
<feature type="domain" description="IPT/TIG" evidence="1">
    <location>
        <begin position="29"/>
        <end position="112"/>
    </location>
</feature>
<dbReference type="PROSITE" id="PS51257">
    <property type="entry name" value="PROKAR_LIPOPROTEIN"/>
    <property type="match status" value="1"/>
</dbReference>
<dbReference type="RefSeq" id="WP_122201457.1">
    <property type="nucleotide sequence ID" value="NZ_CABJFV010000006.1"/>
</dbReference>
<dbReference type="Gene3D" id="2.70.98.70">
    <property type="match status" value="1"/>
</dbReference>
<reference evidence="2 3" key="1">
    <citation type="submission" date="2018-08" db="EMBL/GenBank/DDBJ databases">
        <title>A genome reference for cultivated species of the human gut microbiota.</title>
        <authorList>
            <person name="Zou Y."/>
            <person name="Xue W."/>
            <person name="Luo G."/>
        </authorList>
    </citation>
    <scope>NUCLEOTIDE SEQUENCE [LARGE SCALE GENOMIC DNA]</scope>
    <source>
        <strain evidence="2 3">AM40-30BH</strain>
    </source>
</reference>
<sequence>MRIFYPFIFLFFLLACKDNVTDNGNDTQIPTIEKISPLSGRSGTQVTITGNNFAENFAYELVLLGENEIIPSGGDESTITFVIPTHITSGNYPIKIKLGGKEFESNYSFNVEKESDKPISDKIPIDKNSVTKGFLKAGVEGIHPRLFYNEARIAEIMSVVNGDRKFVARTYSDIINQAKNLLSAPLKVWKLDDTNLRISTIHEIGNTDLPVLSLAYLFTKDVKYAERCYRQMQSMCSWKDWGASRHFLDTGIGARGFAMAYDAIYDYLNDKQRSELIDGLRRLALEPGKMQIETGQGQAWAWYNSNNNWNGICNGGLICAALAVYESDPDFMSQLIALAANKMMIYMQSFEPDGASEEGLMYWSYGLTNAFLALEAMQRNLTTTYGLTDLNGISKTGWFPYNVSGPVGTATFGDDYLYYGKTNKFLSYFWFAHFFNDPNLAKKHYDECISRQGMMNGYHDLLFYYPELVNQGIVSEIPLQGYVKGADYMYINQNNSDINSFYVGMHGGDNSASHGHLDAGSFYVQANGECIFIGSLGTTNPYPADYFDETAPYYESNSTTTASSPGRFYYYRVRTEGKSCLVVNPDARPEQNPKGMARLINQNSGNNSGFYILDMSDIYKRDMNKYIRGIKLNRVTQTITIQDEFTPKKNGSTVYWLGHTPQTGSMTLSNDKKVATCFKSGKSTIIRIVSPADAAFEIVNNTETDINYLDETRPIFSSIMKQKNQINKWYGKLQIKLQNVSGPTTITVEITNNSASNNPSVPINEWNL</sequence>
<evidence type="ECO:0000259" key="1">
    <source>
        <dbReference type="SMART" id="SM00429"/>
    </source>
</evidence>
<dbReference type="SUPFAM" id="SSF81296">
    <property type="entry name" value="E set domains"/>
    <property type="match status" value="1"/>
</dbReference>
<evidence type="ECO:0000313" key="2">
    <source>
        <dbReference type="EMBL" id="RHB35487.1"/>
    </source>
</evidence>
<organism evidence="2 3">
    <name type="scientific">Bacteroides nordii</name>
    <dbReference type="NCBI Taxonomy" id="291645"/>
    <lineage>
        <taxon>Bacteria</taxon>
        <taxon>Pseudomonadati</taxon>
        <taxon>Bacteroidota</taxon>
        <taxon>Bacteroidia</taxon>
        <taxon>Bacteroidales</taxon>
        <taxon>Bacteroidaceae</taxon>
        <taxon>Bacteroides</taxon>
    </lineage>
</organism>
<dbReference type="Gene3D" id="2.60.40.10">
    <property type="entry name" value="Immunoglobulins"/>
    <property type="match status" value="1"/>
</dbReference>
<dbReference type="Gene3D" id="1.50.10.100">
    <property type="entry name" value="Chondroitin AC/alginate lyase"/>
    <property type="match status" value="1"/>
</dbReference>
<dbReference type="PANTHER" id="PTHR38045:SF1">
    <property type="entry name" value="HEPARINASE II_III-LIKE PROTEIN"/>
    <property type="match status" value="1"/>
</dbReference>
<dbReference type="InterPro" id="IPR013783">
    <property type="entry name" value="Ig-like_fold"/>
</dbReference>